<dbReference type="RefSeq" id="WP_094335739.1">
    <property type="nucleotide sequence ID" value="NZ_NFIE01000015.1"/>
</dbReference>
<protein>
    <recommendedName>
        <fullName evidence="4">Addiction module toxin RelE</fullName>
    </recommendedName>
</protein>
<proteinExistence type="predicted"/>
<comment type="caution">
    <text evidence="2">The sequence shown here is derived from an EMBL/GenBank/DDBJ whole genome shotgun (WGS) entry which is preliminary data.</text>
</comment>
<name>A0A1Y3XR16_9ACTN</name>
<organism evidence="2 3">
    <name type="scientific">[Collinsella] massiliensis</name>
    <dbReference type="NCBI Taxonomy" id="1232426"/>
    <lineage>
        <taxon>Bacteria</taxon>
        <taxon>Bacillati</taxon>
        <taxon>Actinomycetota</taxon>
        <taxon>Coriobacteriia</taxon>
        <taxon>Coriobacteriales</taxon>
        <taxon>Coriobacteriaceae</taxon>
        <taxon>Enorma</taxon>
    </lineage>
</organism>
<dbReference type="SUPFAM" id="SSF143011">
    <property type="entry name" value="RelE-like"/>
    <property type="match status" value="1"/>
</dbReference>
<evidence type="ECO:0000313" key="3">
    <source>
        <dbReference type="Proteomes" id="UP000195781"/>
    </source>
</evidence>
<evidence type="ECO:0000313" key="2">
    <source>
        <dbReference type="EMBL" id="OUN87945.1"/>
    </source>
</evidence>
<evidence type="ECO:0000256" key="1">
    <source>
        <dbReference type="ARBA" id="ARBA00022649"/>
    </source>
</evidence>
<dbReference type="OrthoDB" id="3192692at2"/>
<dbReference type="Gene3D" id="3.30.2310.20">
    <property type="entry name" value="RelE-like"/>
    <property type="match status" value="1"/>
</dbReference>
<dbReference type="Proteomes" id="UP000195781">
    <property type="component" value="Unassembled WGS sequence"/>
</dbReference>
<gene>
    <name evidence="2" type="ORF">B5G02_07195</name>
</gene>
<dbReference type="InterPro" id="IPR007712">
    <property type="entry name" value="RelE/ParE_toxin"/>
</dbReference>
<evidence type="ECO:0008006" key="4">
    <source>
        <dbReference type="Google" id="ProtNLM"/>
    </source>
</evidence>
<dbReference type="Pfam" id="PF05016">
    <property type="entry name" value="ParE_toxin"/>
    <property type="match status" value="1"/>
</dbReference>
<dbReference type="EMBL" id="NFIE01000015">
    <property type="protein sequence ID" value="OUN87945.1"/>
    <property type="molecule type" value="Genomic_DNA"/>
</dbReference>
<dbReference type="AlphaFoldDB" id="A0A1Y3XR16"/>
<dbReference type="InterPro" id="IPR035093">
    <property type="entry name" value="RelE/ParE_toxin_dom_sf"/>
</dbReference>
<accession>A0A1Y3XR16</accession>
<keyword evidence="3" id="KW-1185">Reference proteome</keyword>
<reference evidence="3" key="1">
    <citation type="submission" date="2017-04" db="EMBL/GenBank/DDBJ databases">
        <title>Function of individual gut microbiota members based on whole genome sequencing of pure cultures obtained from chicken caecum.</title>
        <authorList>
            <person name="Medvecky M."/>
            <person name="Cejkova D."/>
            <person name="Polansky O."/>
            <person name="Karasova D."/>
            <person name="Kubasova T."/>
            <person name="Cizek A."/>
            <person name="Rychlik I."/>
        </authorList>
    </citation>
    <scope>NUCLEOTIDE SEQUENCE [LARGE SCALE GENOMIC DNA]</scope>
    <source>
        <strain evidence="3">An5</strain>
    </source>
</reference>
<sequence>MWQWEITEDAACDLEDIWDYVYSYSGDGDRADAVLDGLEALFDAICRNPYAHAIYQFPDGYLPAHEYRSANYGRYKAFYRTDEHRKIVLIYRVRHVASDFTRVAF</sequence>
<keyword evidence="1" id="KW-1277">Toxin-antitoxin system</keyword>